<dbReference type="Gene3D" id="1.10.150.20">
    <property type="entry name" value="5' to 3' exonuclease, C-terminal subdomain"/>
    <property type="match status" value="1"/>
</dbReference>
<comment type="catalytic activity">
    <reaction evidence="9">
        <text>DNA(n) + a 2'-deoxyribonucleoside 5'-triphosphate = DNA(n+1) + diphosphate</text>
        <dbReference type="Rhea" id="RHEA:22508"/>
        <dbReference type="Rhea" id="RHEA-COMP:17339"/>
        <dbReference type="Rhea" id="RHEA-COMP:17340"/>
        <dbReference type="ChEBI" id="CHEBI:33019"/>
        <dbReference type="ChEBI" id="CHEBI:61560"/>
        <dbReference type="ChEBI" id="CHEBI:173112"/>
        <dbReference type="EC" id="2.7.7.7"/>
    </reaction>
</comment>
<evidence type="ECO:0000313" key="11">
    <source>
        <dbReference type="EMBL" id="PXZ00739.1"/>
    </source>
</evidence>
<evidence type="ECO:0000256" key="3">
    <source>
        <dbReference type="ARBA" id="ARBA00012417"/>
    </source>
</evidence>
<name>A0A318MXK5_9PROT</name>
<proteinExistence type="inferred from homology"/>
<dbReference type="InterPro" id="IPR001126">
    <property type="entry name" value="UmuC"/>
</dbReference>
<evidence type="ECO:0000256" key="8">
    <source>
        <dbReference type="ARBA" id="ARBA00025589"/>
    </source>
</evidence>
<dbReference type="InterPro" id="IPR024728">
    <property type="entry name" value="PolY_HhH_motif"/>
</dbReference>
<dbReference type="RefSeq" id="WP_110438881.1">
    <property type="nucleotide sequence ID" value="NZ_CP046393.1"/>
</dbReference>
<evidence type="ECO:0000256" key="5">
    <source>
        <dbReference type="ARBA" id="ARBA00023199"/>
    </source>
</evidence>
<dbReference type="Proteomes" id="UP000247565">
    <property type="component" value="Unassembled WGS sequence"/>
</dbReference>
<evidence type="ECO:0000256" key="4">
    <source>
        <dbReference type="ARBA" id="ARBA00022763"/>
    </source>
</evidence>
<keyword evidence="5" id="KW-0741">SOS mutagenesis</keyword>
<gene>
    <name evidence="11" type="ORF">DK869_04915</name>
</gene>
<dbReference type="Pfam" id="PF00817">
    <property type="entry name" value="IMS"/>
    <property type="match status" value="1"/>
</dbReference>
<dbReference type="GO" id="GO:0005829">
    <property type="term" value="C:cytosol"/>
    <property type="evidence" value="ECO:0007669"/>
    <property type="project" value="TreeGrafter"/>
</dbReference>
<dbReference type="GO" id="GO:0006281">
    <property type="term" value="P:DNA repair"/>
    <property type="evidence" value="ECO:0007669"/>
    <property type="project" value="UniProtKB-KW"/>
</dbReference>
<keyword evidence="4" id="KW-0227">DNA damage</keyword>
<dbReference type="InterPro" id="IPR025188">
    <property type="entry name" value="DUF4113"/>
</dbReference>
<dbReference type="AlphaFoldDB" id="A0A318MXK5"/>
<dbReference type="InterPro" id="IPR050116">
    <property type="entry name" value="DNA_polymerase-Y"/>
</dbReference>
<comment type="subunit">
    <text evidence="2">Monomer.</text>
</comment>
<dbReference type="CDD" id="cd01700">
    <property type="entry name" value="PolY_Pol_V_umuC"/>
    <property type="match status" value="1"/>
</dbReference>
<dbReference type="PANTHER" id="PTHR11076">
    <property type="entry name" value="DNA REPAIR POLYMERASE UMUC / TRANSFERASE FAMILY MEMBER"/>
    <property type="match status" value="1"/>
</dbReference>
<dbReference type="OrthoDB" id="9808813at2"/>
<dbReference type="EC" id="2.7.7.7" evidence="3"/>
<evidence type="ECO:0000256" key="9">
    <source>
        <dbReference type="ARBA" id="ARBA00049244"/>
    </source>
</evidence>
<comment type="caution">
    <text evidence="11">The sequence shown here is derived from an EMBL/GenBank/DDBJ whole genome shotgun (WGS) entry which is preliminary data.</text>
</comment>
<sequence length="421" mass="48902">MIGLIDCNNFYVSCERVFNPKLENHPVGILSNNDGCVVARSNELKPFIPMGMPAFKIPSDLQEKITLLSSNYELYGDMSQRVFETVQNYFYHVELYSIDEAFIHLNGDQKTNNYCRYVQKIIKKNTGIPVSIGLSTTKTLAKIANHIAKKDKKHEGVFCLDIHGPDFRHILENLPISEIWGIGRRLNAKLIAMGIENAWQLKNCSPKFMQQHFSVVLERTVLELRGISCIELTDFHTPKKNIVASRSFGQSTNNLFDIEEAIRLHTCRAAEKLRKQHSITHAVLVFLRTNRFHDQSLQYNPSFAISMPYPTDDSREIIRAAQKGLRKIFRAEYHYHKAGIMLLDIIHKNQRQLDFFTHIQNDQSIKRNNSLMQVIDRINQQMGSHTILIGGQRKKARWHLKREQLSQRYTTRWDEILKLRI</sequence>
<evidence type="ECO:0000256" key="7">
    <source>
        <dbReference type="ARBA" id="ARBA00023236"/>
    </source>
</evidence>
<organism evidence="11 12">
    <name type="scientific">Commensalibacter melissae</name>
    <dbReference type="NCBI Taxonomy" id="2070537"/>
    <lineage>
        <taxon>Bacteria</taxon>
        <taxon>Pseudomonadati</taxon>
        <taxon>Pseudomonadota</taxon>
        <taxon>Alphaproteobacteria</taxon>
        <taxon>Acetobacterales</taxon>
        <taxon>Acetobacteraceae</taxon>
    </lineage>
</organism>
<feature type="domain" description="UmuC" evidence="10">
    <location>
        <begin position="2"/>
        <end position="183"/>
    </location>
</feature>
<dbReference type="GO" id="GO:0003684">
    <property type="term" value="F:damaged DNA binding"/>
    <property type="evidence" value="ECO:0007669"/>
    <property type="project" value="InterPro"/>
</dbReference>
<keyword evidence="7" id="KW-0742">SOS response</keyword>
<dbReference type="PANTHER" id="PTHR11076:SF34">
    <property type="entry name" value="PROTEIN UMUC"/>
    <property type="match status" value="1"/>
</dbReference>
<dbReference type="GO" id="GO:0009432">
    <property type="term" value="P:SOS response"/>
    <property type="evidence" value="ECO:0007669"/>
    <property type="project" value="UniProtKB-KW"/>
</dbReference>
<dbReference type="GO" id="GO:0042276">
    <property type="term" value="P:error-prone translesion synthesis"/>
    <property type="evidence" value="ECO:0007669"/>
    <property type="project" value="TreeGrafter"/>
</dbReference>
<protein>
    <recommendedName>
        <fullName evidence="3">DNA-directed DNA polymerase</fullName>
        <ecNumber evidence="3">2.7.7.7</ecNumber>
    </recommendedName>
</protein>
<dbReference type="Pfam" id="PF11798">
    <property type="entry name" value="IMS_HHH"/>
    <property type="match status" value="1"/>
</dbReference>
<dbReference type="Gene3D" id="3.30.70.270">
    <property type="match status" value="1"/>
</dbReference>
<accession>A0A318MXK5</accession>
<dbReference type="Gene3D" id="3.30.1490.100">
    <property type="entry name" value="DNA polymerase, Y-family, little finger domain"/>
    <property type="match status" value="1"/>
</dbReference>
<dbReference type="EMBL" id="QGLT01000002">
    <property type="protein sequence ID" value="PXZ00739.1"/>
    <property type="molecule type" value="Genomic_DNA"/>
</dbReference>
<evidence type="ECO:0000313" key="12">
    <source>
        <dbReference type="Proteomes" id="UP000247565"/>
    </source>
</evidence>
<dbReference type="Pfam" id="PF11799">
    <property type="entry name" value="IMS_C"/>
    <property type="match status" value="1"/>
</dbReference>
<dbReference type="GO" id="GO:0003887">
    <property type="term" value="F:DNA-directed DNA polymerase activity"/>
    <property type="evidence" value="ECO:0007669"/>
    <property type="project" value="UniProtKB-EC"/>
</dbReference>
<evidence type="ECO:0000256" key="2">
    <source>
        <dbReference type="ARBA" id="ARBA00011245"/>
    </source>
</evidence>
<comment type="similarity">
    <text evidence="1">Belongs to the DNA polymerase type-Y family.</text>
</comment>
<evidence type="ECO:0000256" key="6">
    <source>
        <dbReference type="ARBA" id="ARBA00023204"/>
    </source>
</evidence>
<dbReference type="InterPro" id="IPR043502">
    <property type="entry name" value="DNA/RNA_pol_sf"/>
</dbReference>
<dbReference type="InterPro" id="IPR017961">
    <property type="entry name" value="DNA_pol_Y-fam_little_finger"/>
</dbReference>
<dbReference type="SUPFAM" id="SSF56672">
    <property type="entry name" value="DNA/RNA polymerases"/>
    <property type="match status" value="1"/>
</dbReference>
<keyword evidence="12" id="KW-1185">Reference proteome</keyword>
<evidence type="ECO:0000259" key="10">
    <source>
        <dbReference type="PROSITE" id="PS50173"/>
    </source>
</evidence>
<dbReference type="Pfam" id="PF13438">
    <property type="entry name" value="DUF4113"/>
    <property type="match status" value="1"/>
</dbReference>
<dbReference type="PROSITE" id="PS50173">
    <property type="entry name" value="UMUC"/>
    <property type="match status" value="1"/>
</dbReference>
<keyword evidence="6" id="KW-0234">DNA repair</keyword>
<dbReference type="Gene3D" id="3.40.1170.60">
    <property type="match status" value="1"/>
</dbReference>
<reference evidence="11 12" key="1">
    <citation type="submission" date="2018-05" db="EMBL/GenBank/DDBJ databases">
        <title>Reference genomes for bee gut microbiota database.</title>
        <authorList>
            <person name="Ellegaard K.M."/>
        </authorList>
    </citation>
    <scope>NUCLEOTIDE SEQUENCE [LARGE SCALE GENOMIC DNA]</scope>
    <source>
        <strain evidence="11 12">ESL0284</strain>
    </source>
</reference>
<dbReference type="InterPro" id="IPR043128">
    <property type="entry name" value="Rev_trsase/Diguanyl_cyclase"/>
</dbReference>
<evidence type="ECO:0000256" key="1">
    <source>
        <dbReference type="ARBA" id="ARBA00010945"/>
    </source>
</evidence>
<dbReference type="InterPro" id="IPR036775">
    <property type="entry name" value="DNA_pol_Y-fam_lit_finger_sf"/>
</dbReference>
<comment type="function">
    <text evidence="8">Poorly processive, error-prone DNA polymerase involved in untargeted mutagenesis. Copies undamaged DNA at stalled replication forks, which arise in vivo from mismatched or misaligned primer ends. These misaligned primers can be extended by PolIV. Exhibits no 3'-5' exonuclease (proofreading) activity. May be involved in translesional synthesis, in conjunction with the beta clamp from PolIII.</text>
</comment>